<accession>A0ABN1MY43</accession>
<organism evidence="1 2">
    <name type="scientific">Algoriphagus jejuensis</name>
    <dbReference type="NCBI Taxonomy" id="419934"/>
    <lineage>
        <taxon>Bacteria</taxon>
        <taxon>Pseudomonadati</taxon>
        <taxon>Bacteroidota</taxon>
        <taxon>Cytophagia</taxon>
        <taxon>Cytophagales</taxon>
        <taxon>Cyclobacteriaceae</taxon>
        <taxon>Algoriphagus</taxon>
    </lineage>
</organism>
<sequence length="131" mass="14901">MNVGIPIFNGMDVKRAVNQQKLVALQSRDYLDQFTIQFESEKATTRVQIQKAMQRFSYADANLKLANNNIELLHEAFVNGVADNQDMILGENDLYDNQARYFNELLQLMLSEIEGQRVVGLFNKLAGLEGD</sequence>
<name>A0ABN1MY43_9BACT</name>
<dbReference type="EMBL" id="BAAAFI010000004">
    <property type="protein sequence ID" value="GAA0878176.1"/>
    <property type="molecule type" value="Genomic_DNA"/>
</dbReference>
<evidence type="ECO:0008006" key="3">
    <source>
        <dbReference type="Google" id="ProtNLM"/>
    </source>
</evidence>
<dbReference type="SUPFAM" id="SSF56954">
    <property type="entry name" value="Outer membrane efflux proteins (OEP)"/>
    <property type="match status" value="1"/>
</dbReference>
<evidence type="ECO:0000313" key="2">
    <source>
        <dbReference type="Proteomes" id="UP001500469"/>
    </source>
</evidence>
<gene>
    <name evidence="1" type="ORF">GCM10009119_11440</name>
</gene>
<dbReference type="Proteomes" id="UP001500469">
    <property type="component" value="Unassembled WGS sequence"/>
</dbReference>
<reference evidence="1 2" key="1">
    <citation type="journal article" date="2019" name="Int. J. Syst. Evol. Microbiol.">
        <title>The Global Catalogue of Microorganisms (GCM) 10K type strain sequencing project: providing services to taxonomists for standard genome sequencing and annotation.</title>
        <authorList>
            <consortium name="The Broad Institute Genomics Platform"/>
            <consortium name="The Broad Institute Genome Sequencing Center for Infectious Disease"/>
            <person name="Wu L."/>
            <person name="Ma J."/>
        </authorList>
    </citation>
    <scope>NUCLEOTIDE SEQUENCE [LARGE SCALE GENOMIC DNA]</scope>
    <source>
        <strain evidence="1 2">JCM 16112</strain>
    </source>
</reference>
<comment type="caution">
    <text evidence="1">The sequence shown here is derived from an EMBL/GenBank/DDBJ whole genome shotgun (WGS) entry which is preliminary data.</text>
</comment>
<keyword evidence="2" id="KW-1185">Reference proteome</keyword>
<proteinExistence type="predicted"/>
<dbReference type="Gene3D" id="1.20.1600.10">
    <property type="entry name" value="Outer membrane efflux proteins (OEP)"/>
    <property type="match status" value="1"/>
</dbReference>
<protein>
    <recommendedName>
        <fullName evidence="3">Outer membrane efflux protein</fullName>
    </recommendedName>
</protein>
<dbReference type="RefSeq" id="WP_343849407.1">
    <property type="nucleotide sequence ID" value="NZ_BAAAFI010000004.1"/>
</dbReference>
<evidence type="ECO:0000313" key="1">
    <source>
        <dbReference type="EMBL" id="GAA0878176.1"/>
    </source>
</evidence>